<proteinExistence type="predicted"/>
<evidence type="ECO:0008006" key="4">
    <source>
        <dbReference type="Google" id="ProtNLM"/>
    </source>
</evidence>
<dbReference type="OrthoDB" id="8560395at2"/>
<accession>A0A433SG83</accession>
<organism evidence="2 3">
    <name type="scientific">Saezia sanguinis</name>
    <dbReference type="NCBI Taxonomy" id="1965230"/>
    <lineage>
        <taxon>Bacteria</taxon>
        <taxon>Pseudomonadati</taxon>
        <taxon>Pseudomonadota</taxon>
        <taxon>Betaproteobacteria</taxon>
        <taxon>Burkholderiales</taxon>
        <taxon>Saeziaceae</taxon>
        <taxon>Saezia</taxon>
    </lineage>
</organism>
<evidence type="ECO:0000313" key="3">
    <source>
        <dbReference type="Proteomes" id="UP000286947"/>
    </source>
</evidence>
<feature type="chain" id="PRO_5019260224" description="Integrating conjugative element protein" evidence="1">
    <location>
        <begin position="20"/>
        <end position="180"/>
    </location>
</feature>
<name>A0A433SG83_9BURK</name>
<evidence type="ECO:0000313" key="2">
    <source>
        <dbReference type="EMBL" id="RUS67759.1"/>
    </source>
</evidence>
<dbReference type="InterPro" id="IPR021300">
    <property type="entry name" value="Integr_conj_element_PFL4695"/>
</dbReference>
<feature type="signal peptide" evidence="1">
    <location>
        <begin position="1"/>
        <end position="19"/>
    </location>
</feature>
<reference evidence="2 3" key="1">
    <citation type="submission" date="2018-01" db="EMBL/GenBank/DDBJ databases">
        <title>Saezia sanguinis gen. nov., sp. nov., in the order Burkholderiales isolated from human blood.</title>
        <authorList>
            <person name="Medina-Pascual M.J."/>
            <person name="Valdezate S."/>
            <person name="Monzon S."/>
            <person name="Cuesta I."/>
            <person name="Carrasco G."/>
            <person name="Villalon P."/>
            <person name="Saez-Nieto J.A."/>
        </authorList>
    </citation>
    <scope>NUCLEOTIDE SEQUENCE [LARGE SCALE GENOMIC DNA]</scope>
    <source>
        <strain evidence="2 3">CNM695-12</strain>
    </source>
</reference>
<keyword evidence="1" id="KW-0732">Signal</keyword>
<dbReference type="Proteomes" id="UP000286947">
    <property type="component" value="Unassembled WGS sequence"/>
</dbReference>
<sequence precursor="true">MKHFYLSLLLLCPITCINAQSLTVIEDYGGRSTSPYFDAIGIVPNASALSSALELSPTPAALHQPSQVSQQDESFVLPISSKRLTPGPVAPRIINAPGLLPFFLIGDDELSRKWLKERRSILREMGAFGLVVNVDSMDSLDQLRQLAPEITLSPTPGDDLAARLQLKHYPVLITATGIEQ</sequence>
<keyword evidence="3" id="KW-1185">Reference proteome</keyword>
<comment type="caution">
    <text evidence="2">The sequence shown here is derived from an EMBL/GenBank/DDBJ whole genome shotgun (WGS) entry which is preliminary data.</text>
</comment>
<dbReference type="NCBIfam" id="TIGR03765">
    <property type="entry name" value="ICE_PFL_4695"/>
    <property type="match status" value="1"/>
</dbReference>
<evidence type="ECO:0000256" key="1">
    <source>
        <dbReference type="SAM" id="SignalP"/>
    </source>
</evidence>
<dbReference type="AlphaFoldDB" id="A0A433SG83"/>
<dbReference type="Pfam" id="PF11072">
    <property type="entry name" value="DUF2859"/>
    <property type="match status" value="1"/>
</dbReference>
<dbReference type="EMBL" id="PQSP01000001">
    <property type="protein sequence ID" value="RUS67759.1"/>
    <property type="molecule type" value="Genomic_DNA"/>
</dbReference>
<protein>
    <recommendedName>
        <fullName evidence="4">Integrating conjugative element protein</fullName>
    </recommendedName>
</protein>
<gene>
    <name evidence="2" type="ORF">CUZ56_00236</name>
</gene>
<dbReference type="RefSeq" id="WP_126977404.1">
    <property type="nucleotide sequence ID" value="NZ_PQSP01000001.1"/>
</dbReference>